<dbReference type="OrthoDB" id="5295185at2"/>
<evidence type="ECO:0000313" key="2">
    <source>
        <dbReference type="EMBL" id="BBA35093.1"/>
    </source>
</evidence>
<keyword evidence="3" id="KW-1185">Reference proteome</keyword>
<dbReference type="PANTHER" id="PTHR35983">
    <property type="entry name" value="UPF0166 PROTEIN TM_0021"/>
    <property type="match status" value="1"/>
</dbReference>
<dbReference type="InterPro" id="IPR003793">
    <property type="entry name" value="UPF0166"/>
</dbReference>
<name>A0A250KTT5_9GAMM</name>
<dbReference type="Proteomes" id="UP000266313">
    <property type="component" value="Chromosome"/>
</dbReference>
<dbReference type="KEGG" id="mmai:sS8_3150"/>
<dbReference type="AlphaFoldDB" id="A0A250KTT5"/>
<dbReference type="SUPFAM" id="SSF54913">
    <property type="entry name" value="GlnB-like"/>
    <property type="match status" value="1"/>
</dbReference>
<dbReference type="EMBL" id="AP017928">
    <property type="protein sequence ID" value="BBA35093.1"/>
    <property type="molecule type" value="Genomic_DNA"/>
</dbReference>
<reference evidence="2 3" key="1">
    <citation type="submission" date="2016-12" db="EMBL/GenBank/DDBJ databases">
        <title>Genome sequencing of Methylocaldum marinum.</title>
        <authorList>
            <person name="Takeuchi M."/>
            <person name="Kamagata Y."/>
            <person name="Hiraoka S."/>
            <person name="Oshima K."/>
            <person name="Hattori M."/>
            <person name="Iwasaki W."/>
        </authorList>
    </citation>
    <scope>NUCLEOTIDE SEQUENCE [LARGE SCALE GENOMIC DNA]</scope>
    <source>
        <strain evidence="2 3">S8</strain>
    </source>
</reference>
<evidence type="ECO:0000256" key="1">
    <source>
        <dbReference type="ARBA" id="ARBA00010554"/>
    </source>
</evidence>
<dbReference type="Gene3D" id="3.30.70.120">
    <property type="match status" value="1"/>
</dbReference>
<sequence>MACQQVTVARIYLHESEHLLSKLMKFLHDEEMVAGVTVLRGMTGFGRDGKIHTASLVDLSLDLPLVVEFYDEPDRVETVIRELLRRMDLSHVVTWSGVRHLKEE</sequence>
<organism evidence="2 3">
    <name type="scientific">Methylocaldum marinum</name>
    <dbReference type="NCBI Taxonomy" id="1432792"/>
    <lineage>
        <taxon>Bacteria</taxon>
        <taxon>Pseudomonadati</taxon>
        <taxon>Pseudomonadota</taxon>
        <taxon>Gammaproteobacteria</taxon>
        <taxon>Methylococcales</taxon>
        <taxon>Methylococcaceae</taxon>
        <taxon>Methylocaldum</taxon>
    </lineage>
</organism>
<dbReference type="InterPro" id="IPR011322">
    <property type="entry name" value="N-reg_PII-like_a/b"/>
</dbReference>
<dbReference type="InterPro" id="IPR015867">
    <property type="entry name" value="N-reg_PII/ATP_PRibTrfase_C"/>
</dbReference>
<accession>A0A250KTT5</accession>
<dbReference type="PANTHER" id="PTHR35983:SF1">
    <property type="entry name" value="UPF0166 PROTEIN TM_0021"/>
    <property type="match status" value="1"/>
</dbReference>
<gene>
    <name evidence="2" type="ORF">sS8_3150</name>
</gene>
<proteinExistence type="inferred from homology"/>
<evidence type="ECO:0008006" key="4">
    <source>
        <dbReference type="Google" id="ProtNLM"/>
    </source>
</evidence>
<dbReference type="Pfam" id="PF02641">
    <property type="entry name" value="DUF190"/>
    <property type="match status" value="1"/>
</dbReference>
<dbReference type="RefSeq" id="WP_119630360.1">
    <property type="nucleotide sequence ID" value="NZ_AP017928.1"/>
</dbReference>
<evidence type="ECO:0000313" key="3">
    <source>
        <dbReference type="Proteomes" id="UP000266313"/>
    </source>
</evidence>
<protein>
    <recommendedName>
        <fullName evidence="4">DUF190 domain-containing protein</fullName>
    </recommendedName>
</protein>
<comment type="similarity">
    <text evidence="1">Belongs to the UPF0166 family.</text>
</comment>